<accession>A0ABW0END7</accession>
<evidence type="ECO:0000313" key="10">
    <source>
        <dbReference type="Proteomes" id="UP001596157"/>
    </source>
</evidence>
<organism evidence="9 10">
    <name type="scientific">Actinokineospora guangxiensis</name>
    <dbReference type="NCBI Taxonomy" id="1490288"/>
    <lineage>
        <taxon>Bacteria</taxon>
        <taxon>Bacillati</taxon>
        <taxon>Actinomycetota</taxon>
        <taxon>Actinomycetes</taxon>
        <taxon>Pseudonocardiales</taxon>
        <taxon>Pseudonocardiaceae</taxon>
        <taxon>Actinokineospora</taxon>
    </lineage>
</organism>
<gene>
    <name evidence="9" type="ORF">ACFPM7_12430</name>
</gene>
<dbReference type="PROSITE" id="PS00584">
    <property type="entry name" value="PFKB_KINASES_2"/>
    <property type="match status" value="1"/>
</dbReference>
<dbReference type="PANTHER" id="PTHR46566">
    <property type="entry name" value="1-PHOSPHOFRUCTOKINASE-RELATED"/>
    <property type="match status" value="1"/>
</dbReference>
<dbReference type="PANTHER" id="PTHR46566:SF5">
    <property type="entry name" value="1-PHOSPHOFRUCTOKINASE"/>
    <property type="match status" value="1"/>
</dbReference>
<reference evidence="10" key="1">
    <citation type="journal article" date="2019" name="Int. J. Syst. Evol. Microbiol.">
        <title>The Global Catalogue of Microorganisms (GCM) 10K type strain sequencing project: providing services to taxonomists for standard genome sequencing and annotation.</title>
        <authorList>
            <consortium name="The Broad Institute Genomics Platform"/>
            <consortium name="The Broad Institute Genome Sequencing Center for Infectious Disease"/>
            <person name="Wu L."/>
            <person name="Ma J."/>
        </authorList>
    </citation>
    <scope>NUCLEOTIDE SEQUENCE [LARGE SCALE GENOMIC DNA]</scope>
    <source>
        <strain evidence="10">CCUG 59778</strain>
    </source>
</reference>
<evidence type="ECO:0000256" key="1">
    <source>
        <dbReference type="ARBA" id="ARBA00010688"/>
    </source>
</evidence>
<dbReference type="CDD" id="cd01164">
    <property type="entry name" value="FruK_PfkB_like"/>
    <property type="match status" value="1"/>
</dbReference>
<protein>
    <submittedName>
        <fullName evidence="9">1-phosphofructokinase family hexose kinase</fullName>
    </submittedName>
</protein>
<keyword evidence="4" id="KW-0418">Kinase</keyword>
<comment type="similarity">
    <text evidence="1">Belongs to the carbohydrate kinase PfkB family.</text>
</comment>
<dbReference type="Gene3D" id="3.40.1190.20">
    <property type="match status" value="1"/>
</dbReference>
<evidence type="ECO:0000256" key="4">
    <source>
        <dbReference type="ARBA" id="ARBA00022777"/>
    </source>
</evidence>
<keyword evidence="5" id="KW-0067">ATP-binding</keyword>
<evidence type="ECO:0000256" key="6">
    <source>
        <dbReference type="PIRNR" id="PIRNR000535"/>
    </source>
</evidence>
<evidence type="ECO:0000256" key="5">
    <source>
        <dbReference type="ARBA" id="ARBA00022840"/>
    </source>
</evidence>
<name>A0ABW0END7_9PSEU</name>
<dbReference type="RefSeq" id="WP_378247209.1">
    <property type="nucleotide sequence ID" value="NZ_JBHSKF010000004.1"/>
</dbReference>
<dbReference type="PIRSF" id="PIRSF000535">
    <property type="entry name" value="1PFK/6PFK/LacC"/>
    <property type="match status" value="1"/>
</dbReference>
<feature type="domain" description="Carbohydrate kinase PfkB" evidence="8">
    <location>
        <begin position="8"/>
        <end position="282"/>
    </location>
</feature>
<dbReference type="EMBL" id="JBHSKF010000004">
    <property type="protein sequence ID" value="MFC5287860.1"/>
    <property type="molecule type" value="Genomic_DNA"/>
</dbReference>
<dbReference type="InterPro" id="IPR029056">
    <property type="entry name" value="Ribokinase-like"/>
</dbReference>
<evidence type="ECO:0000256" key="3">
    <source>
        <dbReference type="ARBA" id="ARBA00022741"/>
    </source>
</evidence>
<evidence type="ECO:0000313" key="9">
    <source>
        <dbReference type="EMBL" id="MFC5287860.1"/>
    </source>
</evidence>
<keyword evidence="2 6" id="KW-0808">Transferase</keyword>
<keyword evidence="10" id="KW-1185">Reference proteome</keyword>
<sequence>MFVTLTANPSVDRTVEVQRLERGGLHRASGVHVQPGGKGINVARALARNGFKSRAVVPAGGAEGAQLISLLADDGIDVVRVPVLGPVRCNITVVEPDATVTKLNEAGAPLSEAEVASLRTAVLSHLEDAAWVVAAGSLPPGAPTGFYADLVTGVPGVKVAVDSSGPALGQAVAAGAALVKPNLPELEEAVGRPLPTLADVVAAARELLAAGAGSVLASLGGHGAVLVQHDGAWHAEADAVPRSTVGAGDAMLAGYLSAGGGPEGLRAGVAWGSAAVSLPGSTMPGPAEVRAHRVRMHPQIDGARELR</sequence>
<dbReference type="InterPro" id="IPR002173">
    <property type="entry name" value="Carboh/pur_kinase_PfkB_CS"/>
</dbReference>
<keyword evidence="3" id="KW-0547">Nucleotide-binding</keyword>
<dbReference type="InterPro" id="IPR011611">
    <property type="entry name" value="PfkB_dom"/>
</dbReference>
<dbReference type="Pfam" id="PF00294">
    <property type="entry name" value="PfkB"/>
    <property type="match status" value="1"/>
</dbReference>
<comment type="caution">
    <text evidence="9">The sequence shown here is derived from an EMBL/GenBank/DDBJ whole genome shotgun (WGS) entry which is preliminary data.</text>
</comment>
<feature type="region of interest" description="Disordered" evidence="7">
    <location>
        <begin position="283"/>
        <end position="307"/>
    </location>
</feature>
<dbReference type="SUPFAM" id="SSF53613">
    <property type="entry name" value="Ribokinase-like"/>
    <property type="match status" value="1"/>
</dbReference>
<dbReference type="InterPro" id="IPR017583">
    <property type="entry name" value="Tagatose/fructose_Pkinase"/>
</dbReference>
<evidence type="ECO:0000256" key="7">
    <source>
        <dbReference type="SAM" id="MobiDB-lite"/>
    </source>
</evidence>
<evidence type="ECO:0000256" key="2">
    <source>
        <dbReference type="ARBA" id="ARBA00022679"/>
    </source>
</evidence>
<evidence type="ECO:0000259" key="8">
    <source>
        <dbReference type="Pfam" id="PF00294"/>
    </source>
</evidence>
<dbReference type="Proteomes" id="UP001596157">
    <property type="component" value="Unassembled WGS sequence"/>
</dbReference>
<proteinExistence type="inferred from homology"/>
<dbReference type="NCBIfam" id="TIGR03168">
    <property type="entry name" value="1-PFK"/>
    <property type="match status" value="1"/>
</dbReference>